<keyword evidence="2" id="KW-0862">Zinc</keyword>
<feature type="region of interest" description="Disordered" evidence="7">
    <location>
        <begin position="438"/>
        <end position="474"/>
    </location>
</feature>
<dbReference type="InterPro" id="IPR001138">
    <property type="entry name" value="Zn2Cys6_DnaBD"/>
</dbReference>
<dbReference type="GO" id="GO:0008270">
    <property type="term" value="F:zinc ion binding"/>
    <property type="evidence" value="ECO:0007669"/>
    <property type="project" value="InterPro"/>
</dbReference>
<dbReference type="InterPro" id="IPR051430">
    <property type="entry name" value="Fungal_TF_Env_Response"/>
</dbReference>
<dbReference type="GO" id="GO:0001228">
    <property type="term" value="F:DNA-binding transcription activator activity, RNA polymerase II-specific"/>
    <property type="evidence" value="ECO:0007669"/>
    <property type="project" value="TreeGrafter"/>
</dbReference>
<dbReference type="Proteomes" id="UP000284375">
    <property type="component" value="Unassembled WGS sequence"/>
</dbReference>
<accession>A0A423WCF6</accession>
<feature type="domain" description="Zn(2)-C6 fungal-type" evidence="8">
    <location>
        <begin position="20"/>
        <end position="51"/>
    </location>
</feature>
<dbReference type="PANTHER" id="PTHR31944">
    <property type="entry name" value="HEME-RESPONSIVE ZINC FINGER TRANSCRIPTION FACTOR HAP1"/>
    <property type="match status" value="1"/>
</dbReference>
<evidence type="ECO:0000259" key="8">
    <source>
        <dbReference type="PROSITE" id="PS50048"/>
    </source>
</evidence>
<evidence type="ECO:0000256" key="2">
    <source>
        <dbReference type="ARBA" id="ARBA00022833"/>
    </source>
</evidence>
<dbReference type="EMBL" id="LJZO01000007">
    <property type="protein sequence ID" value="ROW01059.1"/>
    <property type="molecule type" value="Genomic_DNA"/>
</dbReference>
<sequence length="1102" mass="121422">MDNPSTAAAAEKRRRRPPLACIACRRRKVRCDRKLPCQHCVRARRATSCAYVPDERIEPRDNDGAQGSATRVSRRDPPPQQHQHQHQQQHGGPVVPASYLSPTASHDSTSVASPEQLAERVRQLEQQLVQVLDARNAKKAAKPPELPKPNADSPSALSFLGPEHWQVGSVGSGVQAQQSCSNEVGNTKDDGIAALNAKAILAKSRYLGNSHWIHGVTLFPRLMLFFRTLESDKNSEAYQAMAACKALGRQIKATRVPPMMSLEFGKHMPSKDLADELLESYFRTFETIYRILHIPSFRLEYSRYWQDPKGAREAFVIQLQLCMALGAVLHDDTFSLRSLAMRWVYEARLWLLRPSEKSRLNLSGLQAWCLIHLSRDICGIGGDLVWASAGTMMRMAISIGLHRDPIHLPKMSLLAAETRRRVWATILEILVQSSMDSGGPPLISTEDYDTKPPGNYNDEDLRDTTAAEPPPPKPIATFTDTSIQITLLKCIRTRLDIAAYLNEFRSVTSYERSLLLNSALTTVSRSLDALVRVYQGQQPGPSPLQLRVIEHMIQRYFLALHLPWLGSARKDPRYYFSRKLCVEIGLRYHKEAKAHGYVGASDGTHPPPDDFGRLLICGSGAFRYIGTQCLLTATLELLWELEERMEGERSLGLRGRSGFSPPPAAAASSASSTPGMSIGLILGSSGHDCEMLDILRNCATWMRARIKAGEVNIKGYLFTRAMLAEAEGLARGASDEELGQILKETGVDAARDALSLLKEMYAGLGHGGPVAEEAGAGGRFRTATYTAMDGVQVPINGVEHEGPSTDAASSGDISSDWDWNILQDPGFNLNFNLNLGGMDLVFGDPGIPTIYADENGISTLYDRIPVTRDISPTKTLPDPPFVTHVVIDGEDIEIRARNKDLAIQIIPLLKDYVCHSDDAALFPKLCQDGIPHDIPGDADPTEQKHHLIWTLAHGDVGRLSQPGDSDNNLPRDPSSEQVVASHGYNTYPISPSGSPGLPYTFSTHTVTILPNASASAASDRHSNGRLEVVNNDTETSDQHSAVDDRQEIINGWEQLKKATWSQFKNYEDATLVRLKSTKSMVIDAVKEIDNVIAAFRLEVAQT</sequence>
<evidence type="ECO:0000256" key="1">
    <source>
        <dbReference type="ARBA" id="ARBA00022723"/>
    </source>
</evidence>
<keyword evidence="6" id="KW-0539">Nucleus</keyword>
<feature type="region of interest" description="Disordered" evidence="7">
    <location>
        <begin position="54"/>
        <end position="118"/>
    </location>
</feature>
<comment type="caution">
    <text evidence="9">The sequence shown here is derived from an EMBL/GenBank/DDBJ whole genome shotgun (WGS) entry which is preliminary data.</text>
</comment>
<evidence type="ECO:0000256" key="6">
    <source>
        <dbReference type="ARBA" id="ARBA00023242"/>
    </source>
</evidence>
<dbReference type="GO" id="GO:0006351">
    <property type="term" value="P:DNA-templated transcription"/>
    <property type="evidence" value="ECO:0007669"/>
    <property type="project" value="InterPro"/>
</dbReference>
<dbReference type="PANTHER" id="PTHR31944:SF131">
    <property type="entry name" value="HEME-RESPONSIVE ZINC FINGER TRANSCRIPTION FACTOR HAP1"/>
    <property type="match status" value="1"/>
</dbReference>
<feature type="region of interest" description="Disordered" evidence="7">
    <location>
        <begin position="138"/>
        <end position="160"/>
    </location>
</feature>
<dbReference type="OrthoDB" id="4337792at2759"/>
<evidence type="ECO:0000313" key="9">
    <source>
        <dbReference type="EMBL" id="ROW01059.1"/>
    </source>
</evidence>
<proteinExistence type="predicted"/>
<evidence type="ECO:0000256" key="4">
    <source>
        <dbReference type="ARBA" id="ARBA00023125"/>
    </source>
</evidence>
<dbReference type="GO" id="GO:0005634">
    <property type="term" value="C:nucleus"/>
    <property type="evidence" value="ECO:0007669"/>
    <property type="project" value="TreeGrafter"/>
</dbReference>
<dbReference type="InterPro" id="IPR007219">
    <property type="entry name" value="XnlR_reg_dom"/>
</dbReference>
<dbReference type="PROSITE" id="PS00463">
    <property type="entry name" value="ZN2_CY6_FUNGAL_1"/>
    <property type="match status" value="1"/>
</dbReference>
<dbReference type="AlphaFoldDB" id="A0A423WCF6"/>
<evidence type="ECO:0000256" key="3">
    <source>
        <dbReference type="ARBA" id="ARBA00023015"/>
    </source>
</evidence>
<protein>
    <recommendedName>
        <fullName evidence="8">Zn(2)-C6 fungal-type domain-containing protein</fullName>
    </recommendedName>
</protein>
<name>A0A423WCF6_CYTCH</name>
<feature type="compositionally biased region" description="Basic and acidic residues" evidence="7">
    <location>
        <begin position="54"/>
        <end position="63"/>
    </location>
</feature>
<dbReference type="InterPro" id="IPR036864">
    <property type="entry name" value="Zn2-C6_fun-type_DNA-bd_sf"/>
</dbReference>
<keyword evidence="4" id="KW-0238">DNA-binding</keyword>
<dbReference type="Pfam" id="PF04082">
    <property type="entry name" value="Fungal_trans"/>
    <property type="match status" value="1"/>
</dbReference>
<organism evidence="9 10">
    <name type="scientific">Cytospora chrysosperma</name>
    <name type="common">Cytospora canker fungus</name>
    <name type="synonym">Sphaeria chrysosperma</name>
    <dbReference type="NCBI Taxonomy" id="252740"/>
    <lineage>
        <taxon>Eukaryota</taxon>
        <taxon>Fungi</taxon>
        <taxon>Dikarya</taxon>
        <taxon>Ascomycota</taxon>
        <taxon>Pezizomycotina</taxon>
        <taxon>Sordariomycetes</taxon>
        <taxon>Sordariomycetidae</taxon>
        <taxon>Diaporthales</taxon>
        <taxon>Cytosporaceae</taxon>
        <taxon>Cytospora</taxon>
    </lineage>
</organism>
<dbReference type="Gene3D" id="4.10.240.10">
    <property type="entry name" value="Zn(2)-C6 fungal-type DNA-binding domain"/>
    <property type="match status" value="1"/>
</dbReference>
<dbReference type="SMART" id="SM00066">
    <property type="entry name" value="GAL4"/>
    <property type="match status" value="1"/>
</dbReference>
<gene>
    <name evidence="9" type="ORF">VSDG_02826</name>
</gene>
<reference evidence="9 10" key="1">
    <citation type="submission" date="2015-09" db="EMBL/GenBank/DDBJ databases">
        <title>Host preference determinants of Valsa canker pathogens revealed by comparative genomics.</title>
        <authorList>
            <person name="Yin Z."/>
            <person name="Huang L."/>
        </authorList>
    </citation>
    <scope>NUCLEOTIDE SEQUENCE [LARGE SCALE GENOMIC DNA]</scope>
    <source>
        <strain evidence="9 10">YSFL</strain>
    </source>
</reference>
<keyword evidence="10" id="KW-1185">Reference proteome</keyword>
<dbReference type="GO" id="GO:0000978">
    <property type="term" value="F:RNA polymerase II cis-regulatory region sequence-specific DNA binding"/>
    <property type="evidence" value="ECO:0007669"/>
    <property type="project" value="TreeGrafter"/>
</dbReference>
<keyword evidence="5" id="KW-0804">Transcription</keyword>
<dbReference type="Pfam" id="PF00172">
    <property type="entry name" value="Zn_clus"/>
    <property type="match status" value="1"/>
</dbReference>
<dbReference type="CDD" id="cd12148">
    <property type="entry name" value="fungal_TF_MHR"/>
    <property type="match status" value="1"/>
</dbReference>
<evidence type="ECO:0000313" key="10">
    <source>
        <dbReference type="Proteomes" id="UP000284375"/>
    </source>
</evidence>
<dbReference type="SUPFAM" id="SSF57701">
    <property type="entry name" value="Zn2/Cys6 DNA-binding domain"/>
    <property type="match status" value="1"/>
</dbReference>
<dbReference type="SMART" id="SM00906">
    <property type="entry name" value="Fungal_trans"/>
    <property type="match status" value="1"/>
</dbReference>
<feature type="region of interest" description="Disordered" evidence="7">
    <location>
        <begin position="652"/>
        <end position="673"/>
    </location>
</feature>
<keyword evidence="3" id="KW-0805">Transcription regulation</keyword>
<keyword evidence="1" id="KW-0479">Metal-binding</keyword>
<evidence type="ECO:0000256" key="5">
    <source>
        <dbReference type="ARBA" id="ARBA00023163"/>
    </source>
</evidence>
<dbReference type="CDD" id="cd00067">
    <property type="entry name" value="GAL4"/>
    <property type="match status" value="1"/>
</dbReference>
<evidence type="ECO:0000256" key="7">
    <source>
        <dbReference type="SAM" id="MobiDB-lite"/>
    </source>
</evidence>
<feature type="compositionally biased region" description="Polar residues" evidence="7">
    <location>
        <begin position="100"/>
        <end position="113"/>
    </location>
</feature>
<dbReference type="PROSITE" id="PS50048">
    <property type="entry name" value="ZN2_CY6_FUNGAL_2"/>
    <property type="match status" value="1"/>
</dbReference>
<feature type="region of interest" description="Disordered" evidence="7">
    <location>
        <begin position="957"/>
        <end position="978"/>
    </location>
</feature>